<keyword evidence="2" id="KW-1185">Reference proteome</keyword>
<accession>A0A3S5CBG5</accession>
<sequence length="142" mass="16052">MVLNLLEFAKIMPAMVPGMDEYTIEAHATADDFVVFSDTYGRAQVSVNQIVGLCNGWASRQLGWTRQRSKIRQWSLIASDLGMIRQLQQVPAESSSFRSRRIPSKKGMLLQRNHQNAQCQDAHSLLSNRVGVADEMMKWGQN</sequence>
<reference evidence="1" key="1">
    <citation type="submission" date="2018-11" db="EMBL/GenBank/DDBJ databases">
        <authorList>
            <consortium name="Pathogen Informatics"/>
        </authorList>
    </citation>
    <scope>NUCLEOTIDE SEQUENCE</scope>
</reference>
<proteinExistence type="predicted"/>
<comment type="caution">
    <text evidence="1">The sequence shown here is derived from an EMBL/GenBank/DDBJ whole genome shotgun (WGS) entry which is preliminary data.</text>
</comment>
<name>A0A3S5CBG5_9PLAT</name>
<dbReference type="EMBL" id="CAAALY010001864">
    <property type="protein sequence ID" value="VEL07490.1"/>
    <property type="molecule type" value="Genomic_DNA"/>
</dbReference>
<protein>
    <submittedName>
        <fullName evidence="1">Uncharacterized protein</fullName>
    </submittedName>
</protein>
<evidence type="ECO:0000313" key="1">
    <source>
        <dbReference type="EMBL" id="VEL07490.1"/>
    </source>
</evidence>
<dbReference type="AlphaFoldDB" id="A0A3S5CBG5"/>
<gene>
    <name evidence="1" type="ORF">PXEA_LOCUS930</name>
</gene>
<organism evidence="1 2">
    <name type="scientific">Protopolystoma xenopodis</name>
    <dbReference type="NCBI Taxonomy" id="117903"/>
    <lineage>
        <taxon>Eukaryota</taxon>
        <taxon>Metazoa</taxon>
        <taxon>Spiralia</taxon>
        <taxon>Lophotrochozoa</taxon>
        <taxon>Platyhelminthes</taxon>
        <taxon>Monogenea</taxon>
        <taxon>Polyopisthocotylea</taxon>
        <taxon>Polystomatidea</taxon>
        <taxon>Polystomatidae</taxon>
        <taxon>Protopolystoma</taxon>
    </lineage>
</organism>
<evidence type="ECO:0000313" key="2">
    <source>
        <dbReference type="Proteomes" id="UP000784294"/>
    </source>
</evidence>
<dbReference type="Proteomes" id="UP000784294">
    <property type="component" value="Unassembled WGS sequence"/>
</dbReference>